<evidence type="ECO:0000256" key="1">
    <source>
        <dbReference type="SAM" id="SignalP"/>
    </source>
</evidence>
<evidence type="ECO:0000313" key="3">
    <source>
        <dbReference type="Proteomes" id="UP000054742"/>
    </source>
</evidence>
<keyword evidence="3" id="KW-1185">Reference proteome</keyword>
<accession>A0A0W0SUB8</accession>
<feature type="chain" id="PRO_5006912375" evidence="1">
    <location>
        <begin position="23"/>
        <end position="149"/>
    </location>
</feature>
<feature type="signal peptide" evidence="1">
    <location>
        <begin position="1"/>
        <end position="22"/>
    </location>
</feature>
<dbReference type="Gene3D" id="3.10.450.50">
    <property type="match status" value="1"/>
</dbReference>
<dbReference type="STRING" id="29422.Lbru_0212"/>
<comment type="caution">
    <text evidence="2">The sequence shown here is derived from an EMBL/GenBank/DDBJ whole genome shotgun (WGS) entry which is preliminary data.</text>
</comment>
<dbReference type="PANTHER" id="PTHR38436:SF1">
    <property type="entry name" value="ESTER CYCLASE"/>
    <property type="match status" value="1"/>
</dbReference>
<reference evidence="2 3" key="1">
    <citation type="submission" date="2015-11" db="EMBL/GenBank/DDBJ databases">
        <title>Genomic analysis of 38 Legionella species identifies large and diverse effector repertoires.</title>
        <authorList>
            <person name="Burstein D."/>
            <person name="Amaro F."/>
            <person name="Zusman T."/>
            <person name="Lifshitz Z."/>
            <person name="Cohen O."/>
            <person name="Gilbert J.A."/>
            <person name="Pupko T."/>
            <person name="Shuman H.A."/>
            <person name="Segal G."/>
        </authorList>
    </citation>
    <scope>NUCLEOTIDE SEQUENCE [LARGE SCALE GENOMIC DNA]</scope>
    <source>
        <strain evidence="2 3">ATCC 43878</strain>
    </source>
</reference>
<dbReference type="Pfam" id="PF07366">
    <property type="entry name" value="SnoaL"/>
    <property type="match status" value="1"/>
</dbReference>
<dbReference type="SUPFAM" id="SSF54427">
    <property type="entry name" value="NTF2-like"/>
    <property type="match status" value="1"/>
</dbReference>
<dbReference type="OrthoDB" id="9812089at2"/>
<gene>
    <name evidence="2" type="ORF">Lbru_0212</name>
</gene>
<dbReference type="PATRIC" id="fig|29422.6.peg.220"/>
<dbReference type="RefSeq" id="WP_058440325.1">
    <property type="nucleotide sequence ID" value="NZ_CAAAHU010000001.1"/>
</dbReference>
<dbReference type="PANTHER" id="PTHR38436">
    <property type="entry name" value="POLYKETIDE CYCLASE SNOAL-LIKE DOMAIN"/>
    <property type="match status" value="1"/>
</dbReference>
<dbReference type="InterPro" id="IPR032710">
    <property type="entry name" value="NTF2-like_dom_sf"/>
</dbReference>
<keyword evidence="1" id="KW-0732">Signal</keyword>
<sequence>MKRVALSILVSGFLLGSNVSFANESSQALKKQAVTEFYQKAINEKNFTAAEGYLGPWYIQHNPLAQDGIDGFKQYIDYLKTNYPQSHSEIKRVFAEGDYVILHVHSIKEPGTKGQAIIDIFRLENNKIVEHWDVIQNIPTESANGNGMF</sequence>
<dbReference type="AlphaFoldDB" id="A0A0W0SUB8"/>
<name>A0A0W0SUB8_9GAMM</name>
<dbReference type="EMBL" id="LNXV01000003">
    <property type="protein sequence ID" value="KTC86983.1"/>
    <property type="molecule type" value="Genomic_DNA"/>
</dbReference>
<organism evidence="2 3">
    <name type="scientific">Legionella brunensis</name>
    <dbReference type="NCBI Taxonomy" id="29422"/>
    <lineage>
        <taxon>Bacteria</taxon>
        <taxon>Pseudomonadati</taxon>
        <taxon>Pseudomonadota</taxon>
        <taxon>Gammaproteobacteria</taxon>
        <taxon>Legionellales</taxon>
        <taxon>Legionellaceae</taxon>
        <taxon>Legionella</taxon>
    </lineage>
</organism>
<evidence type="ECO:0000313" key="2">
    <source>
        <dbReference type="EMBL" id="KTC86983.1"/>
    </source>
</evidence>
<dbReference type="GO" id="GO:0030638">
    <property type="term" value="P:polyketide metabolic process"/>
    <property type="evidence" value="ECO:0007669"/>
    <property type="project" value="InterPro"/>
</dbReference>
<proteinExistence type="predicted"/>
<dbReference type="InterPro" id="IPR009959">
    <property type="entry name" value="Cyclase_SnoaL-like"/>
</dbReference>
<protein>
    <submittedName>
        <fullName evidence="2">SnoaL-like polyketide cyclase</fullName>
    </submittedName>
</protein>
<dbReference type="Proteomes" id="UP000054742">
    <property type="component" value="Unassembled WGS sequence"/>
</dbReference>